<evidence type="ECO:0000313" key="2">
    <source>
        <dbReference type="EMBL" id="KZO90245.1"/>
    </source>
</evidence>
<dbReference type="AlphaFoldDB" id="A0A167G725"/>
<dbReference type="Proteomes" id="UP000076738">
    <property type="component" value="Unassembled WGS sequence"/>
</dbReference>
<organism evidence="2 3">
    <name type="scientific">Calocera viscosa (strain TUFC12733)</name>
    <dbReference type="NCBI Taxonomy" id="1330018"/>
    <lineage>
        <taxon>Eukaryota</taxon>
        <taxon>Fungi</taxon>
        <taxon>Dikarya</taxon>
        <taxon>Basidiomycota</taxon>
        <taxon>Agaricomycotina</taxon>
        <taxon>Dacrymycetes</taxon>
        <taxon>Dacrymycetales</taxon>
        <taxon>Dacrymycetaceae</taxon>
        <taxon>Calocera</taxon>
    </lineage>
</organism>
<evidence type="ECO:0000256" key="1">
    <source>
        <dbReference type="SAM" id="MobiDB-lite"/>
    </source>
</evidence>
<dbReference type="OrthoDB" id="6431331at2759"/>
<feature type="region of interest" description="Disordered" evidence="1">
    <location>
        <begin position="78"/>
        <end position="103"/>
    </location>
</feature>
<proteinExistence type="predicted"/>
<name>A0A167G725_CALVF</name>
<reference evidence="2 3" key="1">
    <citation type="journal article" date="2016" name="Mol. Biol. Evol.">
        <title>Comparative Genomics of Early-Diverging Mushroom-Forming Fungi Provides Insights into the Origins of Lignocellulose Decay Capabilities.</title>
        <authorList>
            <person name="Nagy L.G."/>
            <person name="Riley R."/>
            <person name="Tritt A."/>
            <person name="Adam C."/>
            <person name="Daum C."/>
            <person name="Floudas D."/>
            <person name="Sun H."/>
            <person name="Yadav J.S."/>
            <person name="Pangilinan J."/>
            <person name="Larsson K.H."/>
            <person name="Matsuura K."/>
            <person name="Barry K."/>
            <person name="Labutti K."/>
            <person name="Kuo R."/>
            <person name="Ohm R.A."/>
            <person name="Bhattacharya S.S."/>
            <person name="Shirouzu T."/>
            <person name="Yoshinaga Y."/>
            <person name="Martin F.M."/>
            <person name="Grigoriev I.V."/>
            <person name="Hibbett D.S."/>
        </authorList>
    </citation>
    <scope>NUCLEOTIDE SEQUENCE [LARGE SCALE GENOMIC DNA]</scope>
    <source>
        <strain evidence="2 3">TUFC12733</strain>
    </source>
</reference>
<accession>A0A167G725</accession>
<dbReference type="EMBL" id="KV417347">
    <property type="protein sequence ID" value="KZO90245.1"/>
    <property type="molecule type" value="Genomic_DNA"/>
</dbReference>
<keyword evidence="3" id="KW-1185">Reference proteome</keyword>
<dbReference type="STRING" id="1330018.A0A167G725"/>
<gene>
    <name evidence="2" type="ORF">CALVIDRAFT_542862</name>
</gene>
<sequence>MGKMERDAAESTQRYCGPGDNSVIRAACEDYRAGTTHDLKADLPLLELAEVVSAFSPHGAVLDPPAPEHERCEHLDEAGGAEGKVRHGSVGDEHTGQFLLREQ</sequence>
<evidence type="ECO:0000313" key="3">
    <source>
        <dbReference type="Proteomes" id="UP000076738"/>
    </source>
</evidence>
<protein>
    <submittedName>
        <fullName evidence="2">Uncharacterized protein</fullName>
    </submittedName>
</protein>